<feature type="transmembrane region" description="Helical" evidence="7">
    <location>
        <begin position="553"/>
        <end position="573"/>
    </location>
</feature>
<feature type="compositionally biased region" description="Low complexity" evidence="6">
    <location>
        <begin position="51"/>
        <end position="65"/>
    </location>
</feature>
<dbReference type="InParanoid" id="W3WZW7"/>
<dbReference type="EMBL" id="KI912115">
    <property type="protein sequence ID" value="ETS78431.1"/>
    <property type="molecule type" value="Genomic_DNA"/>
</dbReference>
<feature type="transmembrane region" description="Helical" evidence="7">
    <location>
        <begin position="252"/>
        <end position="271"/>
    </location>
</feature>
<keyword evidence="4 7" id="KW-1133">Transmembrane helix</keyword>
<evidence type="ECO:0000256" key="1">
    <source>
        <dbReference type="ARBA" id="ARBA00004141"/>
    </source>
</evidence>
<evidence type="ECO:0000256" key="3">
    <source>
        <dbReference type="ARBA" id="ARBA00022692"/>
    </source>
</evidence>
<feature type="domain" description="Amino acid permease/ SLC12A" evidence="8">
    <location>
        <begin position="114"/>
        <end position="333"/>
    </location>
</feature>
<feature type="transmembrane region" description="Helical" evidence="7">
    <location>
        <begin position="637"/>
        <end position="656"/>
    </location>
</feature>
<dbReference type="GO" id="GO:0016020">
    <property type="term" value="C:membrane"/>
    <property type="evidence" value="ECO:0007669"/>
    <property type="project" value="UniProtKB-SubCell"/>
</dbReference>
<dbReference type="Proteomes" id="UP000030651">
    <property type="component" value="Unassembled WGS sequence"/>
</dbReference>
<feature type="transmembrane region" description="Helical" evidence="7">
    <location>
        <begin position="191"/>
        <end position="210"/>
    </location>
</feature>
<feature type="transmembrane region" description="Helical" evidence="7">
    <location>
        <begin position="222"/>
        <end position="240"/>
    </location>
</feature>
<dbReference type="AlphaFoldDB" id="W3WZW7"/>
<feature type="transmembrane region" description="Helical" evidence="7">
    <location>
        <begin position="460"/>
        <end position="480"/>
    </location>
</feature>
<evidence type="ECO:0000256" key="6">
    <source>
        <dbReference type="SAM" id="MobiDB-lite"/>
    </source>
</evidence>
<feature type="compositionally biased region" description="Polar residues" evidence="6">
    <location>
        <begin position="347"/>
        <end position="371"/>
    </location>
</feature>
<name>W3WZW7_PESFW</name>
<feature type="region of interest" description="Disordered" evidence="6">
    <location>
        <begin position="330"/>
        <end position="387"/>
    </location>
</feature>
<feature type="transmembrane region" description="Helical" evidence="7">
    <location>
        <begin position="521"/>
        <end position="541"/>
    </location>
</feature>
<dbReference type="HOGENOM" id="CLU_024512_1_0_1"/>
<dbReference type="RefSeq" id="XP_007837265.1">
    <property type="nucleotide sequence ID" value="XM_007839074.1"/>
</dbReference>
<accession>W3WZW7</accession>
<dbReference type="KEGG" id="pfy:PFICI_10493"/>
<dbReference type="eggNOG" id="KOG1286">
    <property type="taxonomic scope" value="Eukaryota"/>
</dbReference>
<dbReference type="OrthoDB" id="3900342at2759"/>
<evidence type="ECO:0000313" key="10">
    <source>
        <dbReference type="Proteomes" id="UP000030651"/>
    </source>
</evidence>
<feature type="region of interest" description="Disordered" evidence="6">
    <location>
        <begin position="1"/>
        <end position="98"/>
    </location>
</feature>
<evidence type="ECO:0000256" key="2">
    <source>
        <dbReference type="ARBA" id="ARBA00022448"/>
    </source>
</evidence>
<dbReference type="STRING" id="1229662.W3WZW7"/>
<organism evidence="9 10">
    <name type="scientific">Pestalotiopsis fici (strain W106-1 / CGMCC3.15140)</name>
    <dbReference type="NCBI Taxonomy" id="1229662"/>
    <lineage>
        <taxon>Eukaryota</taxon>
        <taxon>Fungi</taxon>
        <taxon>Dikarya</taxon>
        <taxon>Ascomycota</taxon>
        <taxon>Pezizomycotina</taxon>
        <taxon>Sordariomycetes</taxon>
        <taxon>Xylariomycetidae</taxon>
        <taxon>Amphisphaeriales</taxon>
        <taxon>Sporocadaceae</taxon>
        <taxon>Pestalotiopsis</taxon>
    </lineage>
</organism>
<dbReference type="InterPro" id="IPR004841">
    <property type="entry name" value="AA-permease/SLC12A_dom"/>
</dbReference>
<feature type="transmembrane region" description="Helical" evidence="7">
    <location>
        <begin position="301"/>
        <end position="323"/>
    </location>
</feature>
<evidence type="ECO:0000313" key="9">
    <source>
        <dbReference type="EMBL" id="ETS78431.1"/>
    </source>
</evidence>
<dbReference type="PANTHER" id="PTHR43495:SF5">
    <property type="entry name" value="GAMMA-AMINOBUTYRIC ACID PERMEASE"/>
    <property type="match status" value="1"/>
</dbReference>
<evidence type="ECO:0000259" key="8">
    <source>
        <dbReference type="Pfam" id="PF00324"/>
    </source>
</evidence>
<reference evidence="10" key="1">
    <citation type="journal article" date="2015" name="BMC Genomics">
        <title>Genomic and transcriptomic analysis of the endophytic fungus Pestalotiopsis fici reveals its lifestyle and high potential for synthesis of natural products.</title>
        <authorList>
            <person name="Wang X."/>
            <person name="Zhang X."/>
            <person name="Liu L."/>
            <person name="Xiang M."/>
            <person name="Wang W."/>
            <person name="Sun X."/>
            <person name="Che Y."/>
            <person name="Guo L."/>
            <person name="Liu G."/>
            <person name="Guo L."/>
            <person name="Wang C."/>
            <person name="Yin W.B."/>
            <person name="Stadler M."/>
            <person name="Zhang X."/>
            <person name="Liu X."/>
        </authorList>
    </citation>
    <scope>NUCLEOTIDE SEQUENCE [LARGE SCALE GENOMIC DNA]</scope>
    <source>
        <strain evidence="10">W106-1 / CGMCC3.15140</strain>
    </source>
</reference>
<dbReference type="GeneID" id="19275506"/>
<feature type="transmembrane region" description="Helical" evidence="7">
    <location>
        <begin position="146"/>
        <end position="179"/>
    </location>
</feature>
<protein>
    <recommendedName>
        <fullName evidence="8">Amino acid permease/ SLC12A domain-containing protein</fullName>
    </recommendedName>
</protein>
<feature type="transmembrane region" description="Helical" evidence="7">
    <location>
        <begin position="600"/>
        <end position="625"/>
    </location>
</feature>
<keyword evidence="5 7" id="KW-0472">Membrane</keyword>
<dbReference type="Pfam" id="PF00324">
    <property type="entry name" value="AA_permease"/>
    <property type="match status" value="2"/>
</dbReference>
<gene>
    <name evidence="9" type="ORF">PFICI_10493</name>
</gene>
<feature type="compositionally biased region" description="Polar residues" evidence="6">
    <location>
        <begin position="75"/>
        <end position="85"/>
    </location>
</feature>
<feature type="transmembrane region" description="Helical" evidence="7">
    <location>
        <begin position="399"/>
        <end position="419"/>
    </location>
</feature>
<keyword evidence="3 7" id="KW-0812">Transmembrane</keyword>
<evidence type="ECO:0000256" key="4">
    <source>
        <dbReference type="ARBA" id="ARBA00022989"/>
    </source>
</evidence>
<dbReference type="GO" id="GO:0055085">
    <property type="term" value="P:transmembrane transport"/>
    <property type="evidence" value="ECO:0007669"/>
    <property type="project" value="InterPro"/>
</dbReference>
<evidence type="ECO:0000256" key="5">
    <source>
        <dbReference type="ARBA" id="ARBA00023136"/>
    </source>
</evidence>
<dbReference type="Gene3D" id="1.20.1740.10">
    <property type="entry name" value="Amino acid/polyamine transporter I"/>
    <property type="match status" value="2"/>
</dbReference>
<feature type="transmembrane region" description="Helical" evidence="7">
    <location>
        <begin position="115"/>
        <end position="134"/>
    </location>
</feature>
<proteinExistence type="predicted"/>
<keyword evidence="2" id="KW-0813">Transport</keyword>
<sequence>MSGDNSLRVGGGGGDFDETELDLGPGHRLSYITRPFDFPDAGPSDQRHFLTSSSNRTPSRRTSTPSRHESPPSSVRPSTNSSQHGGASGTPGAGMVVPRVSEPDGLRRELYPIHIFAIAISATIGMGFYVRVGIIEGLGGQAAVVYAYGFLGALCLLIMTCLTILLRIWPIAGALIVFVERFVDKEIGQSVGVLYWLTYCFSFAGLTTTIGQLVSDLDVPNGASVVITIFSLLLPILFNLTDIQIFRNIELTLVSVKLSIVVAIIIIMSVINPKVGDHSSTQASEVQSRDVIFQHPEGESWFGVLMSSMFLASFSYVGIEIVAATAQEAKNGRNDQSNVNTREEEGTANNATFYPTHGSTHQGVNGNGLMQSISSHSASEENEASGRFDYPRKSPFQGLVQYVPIVSAVFYLWSAWVVMQNVAWDDPSQPTLAGDKKEDWSSSIFINSAKMSHVQGLDTALSIVLIINIASTSSTALYVASRTLFGLTFTISKEMNPDAQGWRKWWLYLMKFLSRKSKFDVPYVAVLVSAWGLILPFLKYIPGSKYSTAIDVVIEMGSVSCILVWGWESFAAYRFFKCCRRHRIAPTTDKDVMDIGDNGWYYFHLTISLFAAIMCPIIVFVGGAFTLHYNTNPTQGVATFLIVGIFLGLTLLLKIVRFIRDGEAWWSSLRVAADVNRIFADLTDLKTKHIDKAHNRANRSWYDLGGVIDSKWVSRKLRGN</sequence>
<evidence type="ECO:0000256" key="7">
    <source>
        <dbReference type="SAM" id="Phobius"/>
    </source>
</evidence>
<comment type="subcellular location">
    <subcellularLocation>
        <location evidence="1">Membrane</location>
        <topology evidence="1">Multi-pass membrane protein</topology>
    </subcellularLocation>
</comment>
<dbReference type="PANTHER" id="PTHR43495">
    <property type="entry name" value="GABA PERMEASE"/>
    <property type="match status" value="1"/>
</dbReference>
<keyword evidence="10" id="KW-1185">Reference proteome</keyword>
<feature type="domain" description="Amino acid permease/ SLC12A" evidence="8">
    <location>
        <begin position="400"/>
        <end position="650"/>
    </location>
</feature>